<dbReference type="GO" id="GO:0000166">
    <property type="term" value="F:nucleotide binding"/>
    <property type="evidence" value="ECO:0007669"/>
    <property type="project" value="InterPro"/>
</dbReference>
<dbReference type="SUPFAM" id="SSF55347">
    <property type="entry name" value="Glyceraldehyde-3-phosphate dehydrogenase-like, C-terminal domain"/>
    <property type="match status" value="1"/>
</dbReference>
<evidence type="ECO:0000256" key="1">
    <source>
        <dbReference type="ARBA" id="ARBA00023002"/>
    </source>
</evidence>
<evidence type="ECO:0000259" key="3">
    <source>
        <dbReference type="Pfam" id="PF22725"/>
    </source>
</evidence>
<feature type="domain" description="Gfo/Idh/MocA-like oxidoreductase N-terminal" evidence="2">
    <location>
        <begin position="7"/>
        <end position="130"/>
    </location>
</feature>
<dbReference type="EMBL" id="JAUSVL010000001">
    <property type="protein sequence ID" value="MDQ0288796.1"/>
    <property type="molecule type" value="Genomic_DNA"/>
</dbReference>
<feature type="domain" description="GFO/IDH/MocA-like oxidoreductase" evidence="3">
    <location>
        <begin position="141"/>
        <end position="262"/>
    </location>
</feature>
<dbReference type="PANTHER" id="PTHR43818">
    <property type="entry name" value="BCDNA.GH03377"/>
    <property type="match status" value="1"/>
</dbReference>
<sequence>MAEQKDIRFGAIGCGGAGTDRIKQLAKHELGLRVVAAVDIAPERLDNLAKVIGYDDFKRYTGPEDYKRLIEENDLDAVGIFTPHVPHYDHVKYAIEHDMNVLIEKPMVCGAARALEITRLMEARKKKVGIIHYQRHFELKYMKARELIQQGVIGDVTNFYIYMAQDWSGPRWRGEPEFSGGGQINDSGSHYQDIMLWMTGLMPISAQGNIDSFYRGQERKVEYNGSFNVELSNGVSGRIIIISDIPGGFVDDVRICGTKGRLMFQGERLIHFDQETNKYNDVPLARPENYPVSPCDNFVKLLRRKVRTNQVPFIFGCRVALLTEALLRSGHAKGEKIMCEDIMRESGHSLKDLEV</sequence>
<dbReference type="SUPFAM" id="SSF51735">
    <property type="entry name" value="NAD(P)-binding Rossmann-fold domains"/>
    <property type="match status" value="1"/>
</dbReference>
<dbReference type="InterPro" id="IPR000683">
    <property type="entry name" value="Gfo/Idh/MocA-like_OxRdtase_N"/>
</dbReference>
<dbReference type="Gene3D" id="3.40.50.720">
    <property type="entry name" value="NAD(P)-binding Rossmann-like Domain"/>
    <property type="match status" value="1"/>
</dbReference>
<evidence type="ECO:0000259" key="2">
    <source>
        <dbReference type="Pfam" id="PF01408"/>
    </source>
</evidence>
<dbReference type="InterPro" id="IPR055170">
    <property type="entry name" value="GFO_IDH_MocA-like_dom"/>
</dbReference>
<keyword evidence="1" id="KW-0560">Oxidoreductase</keyword>
<dbReference type="RefSeq" id="WP_307260127.1">
    <property type="nucleotide sequence ID" value="NZ_JAUSVL010000001.1"/>
</dbReference>
<dbReference type="InterPro" id="IPR050463">
    <property type="entry name" value="Gfo/Idh/MocA_oxidrdct_glycsds"/>
</dbReference>
<evidence type="ECO:0000313" key="4">
    <source>
        <dbReference type="EMBL" id="MDQ0288796.1"/>
    </source>
</evidence>
<dbReference type="PANTHER" id="PTHR43818:SF11">
    <property type="entry name" value="BCDNA.GH03377"/>
    <property type="match status" value="1"/>
</dbReference>
<proteinExistence type="predicted"/>
<dbReference type="GO" id="GO:0016491">
    <property type="term" value="F:oxidoreductase activity"/>
    <property type="evidence" value="ECO:0007669"/>
    <property type="project" value="UniProtKB-KW"/>
</dbReference>
<name>A0AAE3VE79_9BACT</name>
<keyword evidence="5" id="KW-1185">Reference proteome</keyword>
<dbReference type="Pfam" id="PF01408">
    <property type="entry name" value="GFO_IDH_MocA"/>
    <property type="match status" value="1"/>
</dbReference>
<protein>
    <submittedName>
        <fullName evidence="4">Dehydrogenase</fullName>
    </submittedName>
</protein>
<dbReference type="Gene3D" id="3.30.360.10">
    <property type="entry name" value="Dihydrodipicolinate Reductase, domain 2"/>
    <property type="match status" value="1"/>
</dbReference>
<comment type="caution">
    <text evidence="4">The sequence shown here is derived from an EMBL/GenBank/DDBJ whole genome shotgun (WGS) entry which is preliminary data.</text>
</comment>
<dbReference type="Pfam" id="PF22725">
    <property type="entry name" value="GFO_IDH_MocA_C3"/>
    <property type="match status" value="1"/>
</dbReference>
<gene>
    <name evidence="4" type="ORF">J3R75_000903</name>
</gene>
<accession>A0AAE3VE79</accession>
<dbReference type="AlphaFoldDB" id="A0AAE3VE79"/>
<dbReference type="InterPro" id="IPR036291">
    <property type="entry name" value="NAD(P)-bd_dom_sf"/>
</dbReference>
<reference evidence="4" key="1">
    <citation type="submission" date="2023-07" db="EMBL/GenBank/DDBJ databases">
        <title>Genomic Encyclopedia of Type Strains, Phase IV (KMG-IV): sequencing the most valuable type-strain genomes for metagenomic binning, comparative biology and taxonomic classification.</title>
        <authorList>
            <person name="Goeker M."/>
        </authorList>
    </citation>
    <scope>NUCLEOTIDE SEQUENCE</scope>
    <source>
        <strain evidence="4">DSM 24202</strain>
    </source>
</reference>
<dbReference type="Proteomes" id="UP001238163">
    <property type="component" value="Unassembled WGS sequence"/>
</dbReference>
<evidence type="ECO:0000313" key="5">
    <source>
        <dbReference type="Proteomes" id="UP001238163"/>
    </source>
</evidence>
<organism evidence="4 5">
    <name type="scientific">Oligosphaera ethanolica</name>
    <dbReference type="NCBI Taxonomy" id="760260"/>
    <lineage>
        <taxon>Bacteria</taxon>
        <taxon>Pseudomonadati</taxon>
        <taxon>Lentisphaerota</taxon>
        <taxon>Oligosphaeria</taxon>
        <taxon>Oligosphaerales</taxon>
        <taxon>Oligosphaeraceae</taxon>
        <taxon>Oligosphaera</taxon>
    </lineage>
</organism>